<feature type="domain" description="TPR repeat" evidence="1">
    <location>
        <begin position="253"/>
        <end position="504"/>
    </location>
</feature>
<protein>
    <recommendedName>
        <fullName evidence="1">TPR repeat domain-containing protein</fullName>
    </recommendedName>
</protein>
<evidence type="ECO:0000313" key="2">
    <source>
        <dbReference type="EMBL" id="GAA1676758.1"/>
    </source>
</evidence>
<dbReference type="RefSeq" id="WP_344310410.1">
    <property type="nucleotide sequence ID" value="NZ_BAAANY010000009.1"/>
</dbReference>
<name>A0ABP4SSZ8_9ACTN</name>
<dbReference type="Pfam" id="PF23275">
    <property type="entry name" value="TPR_23"/>
    <property type="match status" value="1"/>
</dbReference>
<reference evidence="3" key="1">
    <citation type="journal article" date="2019" name="Int. J. Syst. Evol. Microbiol.">
        <title>The Global Catalogue of Microorganisms (GCM) 10K type strain sequencing project: providing services to taxonomists for standard genome sequencing and annotation.</title>
        <authorList>
            <consortium name="The Broad Institute Genomics Platform"/>
            <consortium name="The Broad Institute Genome Sequencing Center for Infectious Disease"/>
            <person name="Wu L."/>
            <person name="Ma J."/>
        </authorList>
    </citation>
    <scope>NUCLEOTIDE SEQUENCE [LARGE SCALE GENOMIC DNA]</scope>
    <source>
        <strain evidence="3">JCM 14718</strain>
    </source>
</reference>
<dbReference type="InterPro" id="IPR057037">
    <property type="entry name" value="TPR_rep_actino"/>
</dbReference>
<proteinExistence type="predicted"/>
<comment type="caution">
    <text evidence="2">The sequence shown here is derived from an EMBL/GenBank/DDBJ whole genome shotgun (WGS) entry which is preliminary data.</text>
</comment>
<gene>
    <name evidence="2" type="ORF">GCM10009765_27610</name>
</gene>
<evidence type="ECO:0000313" key="3">
    <source>
        <dbReference type="Proteomes" id="UP001500618"/>
    </source>
</evidence>
<organism evidence="2 3">
    <name type="scientific">Fodinicola feengrottensis</name>
    <dbReference type="NCBI Taxonomy" id="435914"/>
    <lineage>
        <taxon>Bacteria</taxon>
        <taxon>Bacillati</taxon>
        <taxon>Actinomycetota</taxon>
        <taxon>Actinomycetes</taxon>
        <taxon>Mycobacteriales</taxon>
        <taxon>Fodinicola</taxon>
    </lineage>
</organism>
<accession>A0ABP4SSZ8</accession>
<dbReference type="Proteomes" id="UP001500618">
    <property type="component" value="Unassembled WGS sequence"/>
</dbReference>
<evidence type="ECO:0000259" key="1">
    <source>
        <dbReference type="Pfam" id="PF23275"/>
    </source>
</evidence>
<keyword evidence="3" id="KW-1185">Reference proteome</keyword>
<dbReference type="EMBL" id="BAAANY010000009">
    <property type="protein sequence ID" value="GAA1676758.1"/>
    <property type="molecule type" value="Genomic_DNA"/>
</dbReference>
<sequence>MAATPDIPDTPADPGTIDAAANQLRGVAAVISGHGSDVNSAVNTAALQFSEVIAGPIKDLAGKNLAAFEAAYGSATYGADIAHNWSLDVQDFKTKRNALLAEWQQALSTGFGVARPLTGRQAEANDITPEEQKASLATYHSAVDSAQNDKAGDITGRAHALLEFLRTQANDLAGRVQHDPNDADLQALAKAGALSWGSYVAFPGHHVTPPVTAADAQHAAQVLNDAANGKNVSQEDVRRALELLDQVNSGAAAAIAAGVGVSAGVLAYLTTLYNGLGGNVFKLPDYLSKSGFNDADKGRYTTDLGSGLLLLSNENLKTDDPNQHGGFDRLPPEVRSLLTDNAYQAPGPYNGVQPVAINRPQDWNGLLNLLGNTPPNISGGEKFSAQLTYRLGEIADASQSFHDRLYGQGFKDSDLKDHGLTGNVLFDHGAADHLITGLLNVATRNHAGITDVLNGVGFDPSHVPGGRSSNGLGDGHDHYTNPVAALLSYEYADDGRTAAHLIDWIGPAHNSSNPADQALANSAANRLFALVGQANGKDGGYNLLTNIPGSTGDNHTLGARNPAITAALGETAVGFIDRFAADPDGGPTDVRGGDVQISEGDRIRIFSLIATDPKAAEALSTSVQLYEQKLGGMEVSTNDQHAVQLGNSVARIDSYLEVGVNNGLIETGLGDQEAQQKAAAIHAASEKVVAGLIKDVVLAPIPGGSGVAKLLIAGGKSLFNSAYADATTPSDPSKIPINISTQNGYGLDRLQYNTYYGEVNELASEGKITAHTNPELFTDGHLKSSTELLPNPSQSSAAQDTLRTAIKGAGVDTSAFQNQASDKDNNQVAHNYYNSVDEYKTRIRNGSLK</sequence>